<dbReference type="InterPro" id="IPR003439">
    <property type="entry name" value="ABC_transporter-like_ATP-bd"/>
</dbReference>
<dbReference type="RefSeq" id="WP_380579720.1">
    <property type="nucleotide sequence ID" value="NZ_JBHSQJ010000010.1"/>
</dbReference>
<proteinExistence type="predicted"/>
<evidence type="ECO:0000256" key="3">
    <source>
        <dbReference type="ARBA" id="ARBA00022741"/>
    </source>
</evidence>
<dbReference type="InterPro" id="IPR003593">
    <property type="entry name" value="AAA+_ATPase"/>
</dbReference>
<evidence type="ECO:0000256" key="2">
    <source>
        <dbReference type="ARBA" id="ARBA00022448"/>
    </source>
</evidence>
<dbReference type="PROSITE" id="PS50893">
    <property type="entry name" value="ABC_TRANSPORTER_2"/>
    <property type="match status" value="1"/>
</dbReference>
<gene>
    <name evidence="7" type="ORF">ACFP3V_03395</name>
</gene>
<dbReference type="SUPFAM" id="SSF52540">
    <property type="entry name" value="P-loop containing nucleoside triphosphate hydrolases"/>
    <property type="match status" value="1"/>
</dbReference>
<organism evidence="7 8">
    <name type="scientific">Streptacidiphilus monticola</name>
    <dbReference type="NCBI Taxonomy" id="2161674"/>
    <lineage>
        <taxon>Bacteria</taxon>
        <taxon>Bacillati</taxon>
        <taxon>Actinomycetota</taxon>
        <taxon>Actinomycetes</taxon>
        <taxon>Kitasatosporales</taxon>
        <taxon>Streptomycetaceae</taxon>
        <taxon>Streptacidiphilus</taxon>
    </lineage>
</organism>
<name>A0ABW1FXB0_9ACTN</name>
<dbReference type="InterPro" id="IPR050763">
    <property type="entry name" value="ABC_transporter_ATP-binding"/>
</dbReference>
<evidence type="ECO:0000256" key="4">
    <source>
        <dbReference type="ARBA" id="ARBA00022840"/>
    </source>
</evidence>
<dbReference type="PANTHER" id="PTHR42711">
    <property type="entry name" value="ABC TRANSPORTER ATP-BINDING PROTEIN"/>
    <property type="match status" value="1"/>
</dbReference>
<comment type="caution">
    <text evidence="7">The sequence shown here is derived from an EMBL/GenBank/DDBJ whole genome shotgun (WGS) entry which is preliminary data.</text>
</comment>
<evidence type="ECO:0000256" key="1">
    <source>
        <dbReference type="ARBA" id="ARBA00004202"/>
    </source>
</evidence>
<keyword evidence="3" id="KW-0547">Nucleotide-binding</keyword>
<accession>A0ABW1FXB0</accession>
<reference evidence="8" key="1">
    <citation type="journal article" date="2019" name="Int. J. Syst. Evol. Microbiol.">
        <title>The Global Catalogue of Microorganisms (GCM) 10K type strain sequencing project: providing services to taxonomists for standard genome sequencing and annotation.</title>
        <authorList>
            <consortium name="The Broad Institute Genomics Platform"/>
            <consortium name="The Broad Institute Genome Sequencing Center for Infectious Disease"/>
            <person name="Wu L."/>
            <person name="Ma J."/>
        </authorList>
    </citation>
    <scope>NUCLEOTIDE SEQUENCE [LARGE SCALE GENOMIC DNA]</scope>
    <source>
        <strain evidence="8">JCM 4816</strain>
    </source>
</reference>
<dbReference type="SMART" id="SM00382">
    <property type="entry name" value="AAA"/>
    <property type="match status" value="1"/>
</dbReference>
<dbReference type="Pfam" id="PF00005">
    <property type="entry name" value="ABC_tran"/>
    <property type="match status" value="1"/>
</dbReference>
<evidence type="ECO:0000259" key="6">
    <source>
        <dbReference type="PROSITE" id="PS50893"/>
    </source>
</evidence>
<dbReference type="EMBL" id="JBHSQJ010000010">
    <property type="protein sequence ID" value="MFC5906266.1"/>
    <property type="molecule type" value="Genomic_DNA"/>
</dbReference>
<evidence type="ECO:0000313" key="7">
    <source>
        <dbReference type="EMBL" id="MFC5906266.1"/>
    </source>
</evidence>
<comment type="subcellular location">
    <subcellularLocation>
        <location evidence="1">Cell membrane</location>
        <topology evidence="1">Peripheral membrane protein</topology>
    </subcellularLocation>
</comment>
<evidence type="ECO:0000313" key="8">
    <source>
        <dbReference type="Proteomes" id="UP001596174"/>
    </source>
</evidence>
<dbReference type="GO" id="GO:0005524">
    <property type="term" value="F:ATP binding"/>
    <property type="evidence" value="ECO:0007669"/>
    <property type="project" value="UniProtKB-KW"/>
</dbReference>
<evidence type="ECO:0000256" key="5">
    <source>
        <dbReference type="ARBA" id="ARBA00023251"/>
    </source>
</evidence>
<dbReference type="InterPro" id="IPR027417">
    <property type="entry name" value="P-loop_NTPase"/>
</dbReference>
<dbReference type="CDD" id="cd03230">
    <property type="entry name" value="ABC_DR_subfamily_A"/>
    <property type="match status" value="1"/>
</dbReference>
<dbReference type="PANTHER" id="PTHR42711:SF18">
    <property type="entry name" value="ABC TRANSPORTER, ATP-BINDING PROTEIN"/>
    <property type="match status" value="1"/>
</dbReference>
<keyword evidence="8" id="KW-1185">Reference proteome</keyword>
<keyword evidence="5" id="KW-0046">Antibiotic resistance</keyword>
<sequence>MHNNAGEPDRSVAAVDSSELRREYRARRGEGVTALDGVSIRVEQGEVHGLLGPNGAGKSTLMKILSTVLLPTSGSARILGYDLVTEYRKVRPLLGIVFGGERGLYPRLTARQNLRYWAALYGMGTAAGRERTQTLLQDFGLAERADHRVETYSVGMRQRLHLARGMLANPRVLLLDEPTNGLDPLAARQLREMIGEIAAEGRTVLLATHDLAEAETLCDRVTMINHGRVVAAEAPRTLARLVSRHERIRVRADDELLAAVAGLPGVTGVNRQEDGSALVSVADREDIGSVLGLVVAAGVTDVGTELPGLEEVYLRLVHHGADRDAVTG</sequence>
<feature type="domain" description="ABC transporter" evidence="6">
    <location>
        <begin position="20"/>
        <end position="251"/>
    </location>
</feature>
<protein>
    <submittedName>
        <fullName evidence="7">ABC transporter ATP-binding protein</fullName>
    </submittedName>
</protein>
<dbReference type="Proteomes" id="UP001596174">
    <property type="component" value="Unassembled WGS sequence"/>
</dbReference>
<keyword evidence="4 7" id="KW-0067">ATP-binding</keyword>
<dbReference type="Gene3D" id="3.40.50.300">
    <property type="entry name" value="P-loop containing nucleotide triphosphate hydrolases"/>
    <property type="match status" value="1"/>
</dbReference>
<keyword evidence="2" id="KW-0813">Transport</keyword>